<keyword evidence="5" id="KW-1185">Reference proteome</keyword>
<dbReference type="PANTHER" id="PTHR43046">
    <property type="entry name" value="GDP-MANNOSE MANNOSYL HYDROLASE"/>
    <property type="match status" value="1"/>
</dbReference>
<evidence type="ECO:0000256" key="1">
    <source>
        <dbReference type="ARBA" id="ARBA00001946"/>
    </source>
</evidence>
<accession>A0A6V8KD19</accession>
<keyword evidence="2" id="KW-0378">Hydrolase</keyword>
<dbReference type="GO" id="GO:0016787">
    <property type="term" value="F:hydrolase activity"/>
    <property type="evidence" value="ECO:0007669"/>
    <property type="project" value="UniProtKB-KW"/>
</dbReference>
<dbReference type="InterPro" id="IPR015797">
    <property type="entry name" value="NUDIX_hydrolase-like_dom_sf"/>
</dbReference>
<evidence type="ECO:0000256" key="2">
    <source>
        <dbReference type="ARBA" id="ARBA00022801"/>
    </source>
</evidence>
<feature type="domain" description="Nudix hydrolase" evidence="3">
    <location>
        <begin position="14"/>
        <end position="151"/>
    </location>
</feature>
<comment type="caution">
    <text evidence="4">The sequence shown here is derived from an EMBL/GenBank/DDBJ whole genome shotgun (WGS) entry which is preliminary data.</text>
</comment>
<evidence type="ECO:0000313" key="4">
    <source>
        <dbReference type="EMBL" id="GFJ80029.1"/>
    </source>
</evidence>
<dbReference type="PROSITE" id="PS00893">
    <property type="entry name" value="NUDIX_BOX"/>
    <property type="match status" value="1"/>
</dbReference>
<dbReference type="AlphaFoldDB" id="A0A6V8KD19"/>
<dbReference type="Proteomes" id="UP000482800">
    <property type="component" value="Unassembled WGS sequence"/>
</dbReference>
<protein>
    <recommendedName>
        <fullName evidence="3">Nudix hydrolase domain-containing protein</fullName>
    </recommendedName>
</protein>
<dbReference type="PANTHER" id="PTHR43046:SF16">
    <property type="entry name" value="ADP-RIBOSE PYROPHOSPHATASE YJHB-RELATED"/>
    <property type="match status" value="1"/>
</dbReference>
<proteinExistence type="predicted"/>
<organism evidence="4 5">
    <name type="scientific">Phytohabitans houttuyneae</name>
    <dbReference type="NCBI Taxonomy" id="1076126"/>
    <lineage>
        <taxon>Bacteria</taxon>
        <taxon>Bacillati</taxon>
        <taxon>Actinomycetota</taxon>
        <taxon>Actinomycetes</taxon>
        <taxon>Micromonosporales</taxon>
        <taxon>Micromonosporaceae</taxon>
    </lineage>
</organism>
<reference evidence="4 5" key="2">
    <citation type="submission" date="2020-03" db="EMBL/GenBank/DDBJ databases">
        <authorList>
            <person name="Ichikawa N."/>
            <person name="Kimura A."/>
            <person name="Kitahashi Y."/>
            <person name="Uohara A."/>
        </authorList>
    </citation>
    <scope>NUCLEOTIDE SEQUENCE [LARGE SCALE GENOMIC DNA]</scope>
    <source>
        <strain evidence="4 5">NBRC 108639</strain>
    </source>
</reference>
<dbReference type="PROSITE" id="PS51462">
    <property type="entry name" value="NUDIX"/>
    <property type="match status" value="1"/>
</dbReference>
<dbReference type="Pfam" id="PF00293">
    <property type="entry name" value="NUDIX"/>
    <property type="match status" value="1"/>
</dbReference>
<dbReference type="EMBL" id="BLPF01000001">
    <property type="protein sequence ID" value="GFJ80029.1"/>
    <property type="molecule type" value="Genomic_DNA"/>
</dbReference>
<dbReference type="CDD" id="cd04683">
    <property type="entry name" value="NUDIX_Hydrolase"/>
    <property type="match status" value="1"/>
</dbReference>
<dbReference type="InterPro" id="IPR020084">
    <property type="entry name" value="NUDIX_hydrolase_CS"/>
</dbReference>
<reference evidence="4 5" key="1">
    <citation type="submission" date="2020-03" db="EMBL/GenBank/DDBJ databases">
        <title>Whole genome shotgun sequence of Phytohabitans houttuyneae NBRC 108639.</title>
        <authorList>
            <person name="Komaki H."/>
            <person name="Tamura T."/>
        </authorList>
    </citation>
    <scope>NUCLEOTIDE SEQUENCE [LARGE SCALE GENOMIC DNA]</scope>
    <source>
        <strain evidence="4 5">NBRC 108639</strain>
    </source>
</reference>
<evidence type="ECO:0000259" key="3">
    <source>
        <dbReference type="PROSITE" id="PS51462"/>
    </source>
</evidence>
<name>A0A6V8KD19_9ACTN</name>
<dbReference type="Gene3D" id="3.90.79.10">
    <property type="entry name" value="Nucleoside Triphosphate Pyrophosphohydrolase"/>
    <property type="match status" value="1"/>
</dbReference>
<sequence>MPSLLASAGVTAPPTHPVDVLLILVRGDQVLLALRQGTGYADGEWNLPSGKLEVGEDAISAVIREAAEEIGIHLDQDEPRLVTTVHHQNWTGLGRIGLVFAVDHAPARHGHPTNAEPHKCAKLEWFPADTLPTNTYPYTAASIQAYRTGEHLMVSGWRETPPP</sequence>
<dbReference type="SUPFAM" id="SSF55811">
    <property type="entry name" value="Nudix"/>
    <property type="match status" value="1"/>
</dbReference>
<gene>
    <name evidence="4" type="ORF">Phou_042090</name>
</gene>
<evidence type="ECO:0000313" key="5">
    <source>
        <dbReference type="Proteomes" id="UP000482800"/>
    </source>
</evidence>
<dbReference type="InterPro" id="IPR000086">
    <property type="entry name" value="NUDIX_hydrolase_dom"/>
</dbReference>
<comment type="cofactor">
    <cofactor evidence="1">
        <name>Mg(2+)</name>
        <dbReference type="ChEBI" id="CHEBI:18420"/>
    </cofactor>
</comment>